<feature type="region of interest" description="Disordered" evidence="1">
    <location>
        <begin position="42"/>
        <end position="61"/>
    </location>
</feature>
<keyword evidence="2" id="KW-1133">Transmembrane helix</keyword>
<gene>
    <name evidence="3" type="ORF">P5673_023980</name>
</gene>
<reference evidence="3" key="2">
    <citation type="journal article" date="2023" name="Science">
        <title>Genomic signatures of disease resistance in endangered staghorn corals.</title>
        <authorList>
            <person name="Vollmer S.V."/>
            <person name="Selwyn J.D."/>
            <person name="Despard B.A."/>
            <person name="Roesel C.L."/>
        </authorList>
    </citation>
    <scope>NUCLEOTIDE SEQUENCE</scope>
    <source>
        <strain evidence="3">K2</strain>
    </source>
</reference>
<keyword evidence="4" id="KW-1185">Reference proteome</keyword>
<keyword evidence="2" id="KW-0812">Transmembrane</keyword>
<dbReference type="AlphaFoldDB" id="A0AAD9Q4F0"/>
<protein>
    <submittedName>
        <fullName evidence="3">Uncharacterized protein</fullName>
    </submittedName>
</protein>
<organism evidence="3 4">
    <name type="scientific">Acropora cervicornis</name>
    <name type="common">Staghorn coral</name>
    <dbReference type="NCBI Taxonomy" id="6130"/>
    <lineage>
        <taxon>Eukaryota</taxon>
        <taxon>Metazoa</taxon>
        <taxon>Cnidaria</taxon>
        <taxon>Anthozoa</taxon>
        <taxon>Hexacorallia</taxon>
        <taxon>Scleractinia</taxon>
        <taxon>Astrocoeniina</taxon>
        <taxon>Acroporidae</taxon>
        <taxon>Acropora</taxon>
    </lineage>
</organism>
<evidence type="ECO:0000256" key="2">
    <source>
        <dbReference type="SAM" id="Phobius"/>
    </source>
</evidence>
<proteinExistence type="predicted"/>
<feature type="transmembrane region" description="Helical" evidence="2">
    <location>
        <begin position="287"/>
        <end position="308"/>
    </location>
</feature>
<evidence type="ECO:0000313" key="4">
    <source>
        <dbReference type="Proteomes" id="UP001249851"/>
    </source>
</evidence>
<dbReference type="EMBL" id="JARQWQ010000069">
    <property type="protein sequence ID" value="KAK2554528.1"/>
    <property type="molecule type" value="Genomic_DNA"/>
</dbReference>
<evidence type="ECO:0000256" key="1">
    <source>
        <dbReference type="SAM" id="MobiDB-lite"/>
    </source>
</evidence>
<accession>A0AAD9Q4F0</accession>
<evidence type="ECO:0000313" key="3">
    <source>
        <dbReference type="EMBL" id="KAK2554528.1"/>
    </source>
</evidence>
<comment type="caution">
    <text evidence="3">The sequence shown here is derived from an EMBL/GenBank/DDBJ whole genome shotgun (WGS) entry which is preliminary data.</text>
</comment>
<sequence>MRNKVRNIADEMAAMVLLGEWNIVVVFFKENKTLKAVYIEDNDNQPHTGENQSEHSDLSDNFSSELNGHNYTITSDTDLHIVSSTPVTVMLVKVINQFVMEQKEGLLKLVFWLYLINNFSKSTRTDILKFLDMIISEPNLPKSSFEKNLMEENKISPSIISLFVAIIDDGKYRNERNHLEEHMSKHCGVNRQQKAQGNLYLAFSPLLCVMGVPTKVLLDYMHRMLAGEFLRRLNIWLDHQSDNGFLAESKDEVDVALLNVKFPHDFNRKLRPINELKRWKDRELQNFFLHVSLPLLKLFSRVIIFLVLNMPPDTAFELRV</sequence>
<dbReference type="Proteomes" id="UP001249851">
    <property type="component" value="Unassembled WGS sequence"/>
</dbReference>
<name>A0AAD9Q4F0_ACRCE</name>
<keyword evidence="2" id="KW-0472">Membrane</keyword>
<reference evidence="3" key="1">
    <citation type="journal article" date="2023" name="G3 (Bethesda)">
        <title>Whole genome assembly and annotation of the endangered Caribbean coral Acropora cervicornis.</title>
        <authorList>
            <person name="Selwyn J.D."/>
            <person name="Vollmer S.V."/>
        </authorList>
    </citation>
    <scope>NUCLEOTIDE SEQUENCE</scope>
    <source>
        <strain evidence="3">K2</strain>
    </source>
</reference>